<evidence type="ECO:0000313" key="6">
    <source>
        <dbReference type="Proteomes" id="UP000245125"/>
    </source>
</evidence>
<protein>
    <recommendedName>
        <fullName evidence="4">Cytochrome c domain-containing protein</fullName>
    </recommendedName>
</protein>
<dbReference type="Gene3D" id="1.10.1130.10">
    <property type="entry name" value="Flavocytochrome C3, Chain A"/>
    <property type="match status" value="1"/>
</dbReference>
<accession>A0A2U3QHC6</accession>
<evidence type="ECO:0000256" key="2">
    <source>
        <dbReference type="ARBA" id="ARBA00023004"/>
    </source>
</evidence>
<name>A0A2U3QHC6_9BACT</name>
<keyword evidence="3" id="KW-0349">Heme</keyword>
<keyword evidence="6" id="KW-1185">Reference proteome</keyword>
<evidence type="ECO:0000313" key="5">
    <source>
        <dbReference type="EMBL" id="SPQ00811.1"/>
    </source>
</evidence>
<proteinExistence type="predicted"/>
<dbReference type="AlphaFoldDB" id="A0A2U3QHC6"/>
<evidence type="ECO:0000256" key="3">
    <source>
        <dbReference type="PROSITE-ProRule" id="PRU00433"/>
    </source>
</evidence>
<dbReference type="GO" id="GO:0046872">
    <property type="term" value="F:metal ion binding"/>
    <property type="evidence" value="ECO:0007669"/>
    <property type="project" value="UniProtKB-KW"/>
</dbReference>
<sequence length="749" mass="80024">MFKPCLSLGLGLVVGLFALWGCGGGDDRPSSATTVGSATCTNTCHASTKDITGTPIAAAWAGTEHTTDDKVQCEDCHGPGSQHMGVGNIPFPNPQAAQCEVCHKDKKGFDSTIHANPEPYNGTNPTSLSGPDKFFFQGDALNSGTAEIMGEPEFLPDGVTPVTHARHIEECSRCHNPNQRFQYGNADGKGELINPNPNKMPDPPNITCSGCHDAHQAEKKVKIAQRKDRVAYPVFRKFFVNPTGEQNDDIPGTQLAASIYQPNGAVQPDGTTDYSKVIGRNNEINPERLCASCHAKGKYKYSQLATHQSDVYTEWLKSGHAARSAAPFAEFSANPLAYTDEATGKPFDVGNHRATWPFDMSLTAAGTTASTSQNGGYVPAGSTEVSNAYACYKCHNGIGSLAWQDNVQGTSKAPVIFGDVTVTCITCHDPHKDVQGQSKNTRRPEMMTNYSANGLTIQGNYFLDKQPVLLEKTGNATICVFCHQGRESGLTLYYAKLAPGRTITGSFFNPHYLGTAAMLWGANAYEFPDKLYGVDVFHQATGDANCTGCHMGEVTKDGLNGGHTWKPNVKSCNTSSCHATIGEVGVKSGSTATPDVDNYRTASDTNNYTGDPGGASLSIARSIQVLQGKLIAGLAARGVYYDDLNYPYFFKTADPATHTASGNPNGINNFTDWTPALYRSAFNIQFIIKGLPSKATSQVNVPNASASVHNARYSIQLLLDSYENLTGSPLTGAVRPAGTRPATIYGAGQ</sequence>
<dbReference type="PROSITE" id="PS51007">
    <property type="entry name" value="CYTC"/>
    <property type="match status" value="1"/>
</dbReference>
<dbReference type="SUPFAM" id="SSF48695">
    <property type="entry name" value="Multiheme cytochromes"/>
    <property type="match status" value="3"/>
</dbReference>
<dbReference type="EMBL" id="OUUY01000080">
    <property type="protein sequence ID" value="SPQ00811.1"/>
    <property type="molecule type" value="Genomic_DNA"/>
</dbReference>
<reference evidence="6" key="1">
    <citation type="submission" date="2018-03" db="EMBL/GenBank/DDBJ databases">
        <authorList>
            <person name="Zecchin S."/>
        </authorList>
    </citation>
    <scope>NUCLEOTIDE SEQUENCE [LARGE SCALE GENOMIC DNA]</scope>
</reference>
<feature type="domain" description="Cytochrome c" evidence="4">
    <location>
        <begin position="528"/>
        <end position="678"/>
    </location>
</feature>
<evidence type="ECO:0000256" key="1">
    <source>
        <dbReference type="ARBA" id="ARBA00022723"/>
    </source>
</evidence>
<dbReference type="InterPro" id="IPR036280">
    <property type="entry name" value="Multihaem_cyt_sf"/>
</dbReference>
<keyword evidence="1 3" id="KW-0479">Metal-binding</keyword>
<organism evidence="5 6">
    <name type="scientific">Candidatus Sulfobium mesophilum</name>
    <dbReference type="NCBI Taxonomy" id="2016548"/>
    <lineage>
        <taxon>Bacteria</taxon>
        <taxon>Pseudomonadati</taxon>
        <taxon>Nitrospirota</taxon>
        <taxon>Nitrospiria</taxon>
        <taxon>Nitrospirales</taxon>
        <taxon>Nitrospiraceae</taxon>
        <taxon>Candidatus Sulfobium</taxon>
    </lineage>
</organism>
<dbReference type="GO" id="GO:0020037">
    <property type="term" value="F:heme binding"/>
    <property type="evidence" value="ECO:0007669"/>
    <property type="project" value="InterPro"/>
</dbReference>
<dbReference type="InterPro" id="IPR009056">
    <property type="entry name" value="Cyt_c-like_dom"/>
</dbReference>
<dbReference type="OrthoDB" id="5477228at2"/>
<dbReference type="Proteomes" id="UP000245125">
    <property type="component" value="Unassembled WGS sequence"/>
</dbReference>
<gene>
    <name evidence="5" type="ORF">NBG4_340002</name>
</gene>
<dbReference type="GO" id="GO:0009055">
    <property type="term" value="F:electron transfer activity"/>
    <property type="evidence" value="ECO:0007669"/>
    <property type="project" value="InterPro"/>
</dbReference>
<keyword evidence="2 3" id="KW-0408">Iron</keyword>
<evidence type="ECO:0000259" key="4">
    <source>
        <dbReference type="PROSITE" id="PS51007"/>
    </source>
</evidence>